<name>C1E5T9_MICCC</name>
<reference evidence="3 4" key="1">
    <citation type="journal article" date="2009" name="Science">
        <title>Green evolution and dynamic adaptations revealed by genomes of the marine picoeukaryotes Micromonas.</title>
        <authorList>
            <person name="Worden A.Z."/>
            <person name="Lee J.H."/>
            <person name="Mock T."/>
            <person name="Rouze P."/>
            <person name="Simmons M.P."/>
            <person name="Aerts A.L."/>
            <person name="Allen A.E."/>
            <person name="Cuvelier M.L."/>
            <person name="Derelle E."/>
            <person name="Everett M.V."/>
            <person name="Foulon E."/>
            <person name="Grimwood J."/>
            <person name="Gundlach H."/>
            <person name="Henrissat B."/>
            <person name="Napoli C."/>
            <person name="McDonald S.M."/>
            <person name="Parker M.S."/>
            <person name="Rombauts S."/>
            <person name="Salamov A."/>
            <person name="Von Dassow P."/>
            <person name="Badger J.H."/>
            <person name="Coutinho P.M."/>
            <person name="Demir E."/>
            <person name="Dubchak I."/>
            <person name="Gentemann C."/>
            <person name="Eikrem W."/>
            <person name="Gready J.E."/>
            <person name="John U."/>
            <person name="Lanier W."/>
            <person name="Lindquist E.A."/>
            <person name="Lucas S."/>
            <person name="Mayer K.F."/>
            <person name="Moreau H."/>
            <person name="Not F."/>
            <person name="Otillar R."/>
            <person name="Panaud O."/>
            <person name="Pangilinan J."/>
            <person name="Paulsen I."/>
            <person name="Piegu B."/>
            <person name="Poliakov A."/>
            <person name="Robbens S."/>
            <person name="Schmutz J."/>
            <person name="Toulza E."/>
            <person name="Wyss T."/>
            <person name="Zelensky A."/>
            <person name="Zhou K."/>
            <person name="Armbrust E.V."/>
            <person name="Bhattacharya D."/>
            <person name="Goodenough U.W."/>
            <person name="Van de Peer Y."/>
            <person name="Grigoriev I.V."/>
        </authorList>
    </citation>
    <scope>NUCLEOTIDE SEQUENCE [LARGE SCALE GENOMIC DNA]</scope>
    <source>
        <strain evidence="4">RCC299 / NOUM17</strain>
    </source>
</reference>
<feature type="compositionally biased region" description="Basic and acidic residues" evidence="1">
    <location>
        <begin position="453"/>
        <end position="471"/>
    </location>
</feature>
<feature type="transmembrane region" description="Helical" evidence="2">
    <location>
        <begin position="101"/>
        <end position="134"/>
    </location>
</feature>
<feature type="transmembrane region" description="Helical" evidence="2">
    <location>
        <begin position="680"/>
        <end position="699"/>
    </location>
</feature>
<dbReference type="OrthoDB" id="10687872at2759"/>
<dbReference type="GO" id="GO:0010090">
    <property type="term" value="P:trichome morphogenesis"/>
    <property type="evidence" value="ECO:0007669"/>
    <property type="project" value="InterPro"/>
</dbReference>
<dbReference type="RefSeq" id="XP_002502434.1">
    <property type="nucleotide sequence ID" value="XM_002502388.1"/>
</dbReference>
<dbReference type="InParanoid" id="C1E5T9"/>
<feature type="transmembrane region" description="Helical" evidence="2">
    <location>
        <begin position="612"/>
        <end position="633"/>
    </location>
</feature>
<evidence type="ECO:0000256" key="2">
    <source>
        <dbReference type="SAM" id="Phobius"/>
    </source>
</evidence>
<protein>
    <submittedName>
        <fullName evidence="3">Uncharacterized protein</fullName>
    </submittedName>
</protein>
<feature type="region of interest" description="Disordered" evidence="1">
    <location>
        <begin position="306"/>
        <end position="419"/>
    </location>
</feature>
<keyword evidence="4" id="KW-1185">Reference proteome</keyword>
<organism evidence="3 4">
    <name type="scientific">Micromonas commoda (strain RCC299 / NOUM17 / CCMP2709)</name>
    <name type="common">Picoplanktonic green alga</name>
    <dbReference type="NCBI Taxonomy" id="296587"/>
    <lineage>
        <taxon>Eukaryota</taxon>
        <taxon>Viridiplantae</taxon>
        <taxon>Chlorophyta</taxon>
        <taxon>Mamiellophyceae</taxon>
        <taxon>Mamiellales</taxon>
        <taxon>Mamiellaceae</taxon>
        <taxon>Micromonas</taxon>
    </lineage>
</organism>
<feature type="region of interest" description="Disordered" evidence="1">
    <location>
        <begin position="203"/>
        <end position="227"/>
    </location>
</feature>
<dbReference type="GO" id="GO:0010150">
    <property type="term" value="P:leaf senescence"/>
    <property type="evidence" value="ECO:0007669"/>
    <property type="project" value="InterPro"/>
</dbReference>
<evidence type="ECO:0000256" key="1">
    <source>
        <dbReference type="SAM" id="MobiDB-lite"/>
    </source>
</evidence>
<proteinExistence type="predicted"/>
<feature type="transmembrane region" description="Helical" evidence="2">
    <location>
        <begin position="775"/>
        <end position="794"/>
    </location>
</feature>
<dbReference type="AlphaFoldDB" id="C1E5T9"/>
<gene>
    <name evidence="3" type="ORF">MICPUN_58433</name>
</gene>
<dbReference type="Proteomes" id="UP000002009">
    <property type="component" value="Chromosome 5"/>
</dbReference>
<feature type="region of interest" description="Disordered" evidence="1">
    <location>
        <begin position="435"/>
        <end position="510"/>
    </location>
</feature>
<keyword evidence="2" id="KW-0812">Transmembrane</keyword>
<feature type="compositionally biased region" description="Low complexity" evidence="1">
    <location>
        <begin position="367"/>
        <end position="377"/>
    </location>
</feature>
<feature type="compositionally biased region" description="Low complexity" evidence="1">
    <location>
        <begin position="339"/>
        <end position="357"/>
    </location>
</feature>
<evidence type="ECO:0000313" key="3">
    <source>
        <dbReference type="EMBL" id="ACO63692.1"/>
    </source>
</evidence>
<sequence>MATGDASPRGFYSAEAADEDRVWRRHARAPELESTTARFRAADLAGDLPKIPRPESRCVAGTTWSGSRGACVADAIDARYGISAASTGGGGGFDFRAHFPAVLSLLLAFSVCVVVVATSLLLAFALARAGSLVLARGARRIKKIARRVQEDMTRKMKEADDPARSRRAGYAAAAAATIGALAEICARLLGWIHDRLDETYARTHATSRVPASPTPASQGDDNVDPPRGVELGAIVGAALAAHVPTGTGGLDRERLRSCATQMARALARRLVRGGARGAAATATAADEEEFAGAFVGACELAWREGAGTSRVQTPTGTKKKKKIGEPRASAEPGDGAGESRSSSTTSSPVVVEASTVTGNGSRNGSPSGATGSASTTTSDDKPMRPATHRPVTGRNGRATRTTNEEGVTHEGSPGGSWFQGLAKTWETMTTGPAEHATAADDDAAEAGGRGKKKNDNGDNPGRRDDRKRSSEWDSDDEDEDEDDEVSGSVTTSPTKTSSWGLALPGVGGSPRRAMRSIMRVASAADDKQLRVLDMAVRMREVLSSERANALAEKRLTLSARALEAQRLNLDVAHEANELHSEANTIARSSLERKDVAARKAEAEKALGETRAALADAFYAGLVVVLCTTLAGGWRRAMAALDSVIGVCPRPAGGTGFSGAAWAIVGGGPGPLDYAWCVTRAFVRAAWGGLLLLFVGWKLLQYNVVTNYQSAPAFVLLVVLGGGCGQLGRSAVDSLGGDGDLWLRMWGGYMCAAAACTWRADFVTSACRKIGPFGRLVFYAAFGAVAPFCVGAAPFEDTFGAFAESLIDRAMFWGETVVRAVEDAGDIIGFGFLWGPAGR</sequence>
<feature type="transmembrane region" description="Helical" evidence="2">
    <location>
        <begin position="711"/>
        <end position="728"/>
    </location>
</feature>
<accession>C1E5T9</accession>
<keyword evidence="2" id="KW-0472">Membrane</keyword>
<feature type="compositionally biased region" description="Acidic residues" evidence="1">
    <location>
        <begin position="472"/>
        <end position="485"/>
    </location>
</feature>
<dbReference type="GO" id="GO:0006952">
    <property type="term" value="P:defense response"/>
    <property type="evidence" value="ECO:0007669"/>
    <property type="project" value="InterPro"/>
</dbReference>
<feature type="compositionally biased region" description="Polar residues" evidence="1">
    <location>
        <begin position="487"/>
        <end position="499"/>
    </location>
</feature>
<dbReference type="EMBL" id="CP001326">
    <property type="protein sequence ID" value="ACO63692.1"/>
    <property type="molecule type" value="Genomic_DNA"/>
</dbReference>
<dbReference type="PANTHER" id="PTHR35322:SF2">
    <property type="entry name" value="PROTEIN CPR-5"/>
    <property type="match status" value="1"/>
</dbReference>
<dbReference type="PANTHER" id="PTHR35322">
    <property type="entry name" value="PROTEIN CPR-5"/>
    <property type="match status" value="1"/>
</dbReference>
<dbReference type="eggNOG" id="ENOG502QU8R">
    <property type="taxonomic scope" value="Eukaryota"/>
</dbReference>
<feature type="compositionally biased region" description="Low complexity" evidence="1">
    <location>
        <begin position="392"/>
        <end position="401"/>
    </location>
</feature>
<dbReference type="GeneID" id="8243341"/>
<dbReference type="InterPro" id="IPR044708">
    <property type="entry name" value="CPR5"/>
</dbReference>
<feature type="transmembrane region" description="Helical" evidence="2">
    <location>
        <begin position="740"/>
        <end position="763"/>
    </location>
</feature>
<keyword evidence="2" id="KW-1133">Transmembrane helix</keyword>
<evidence type="ECO:0000313" key="4">
    <source>
        <dbReference type="Proteomes" id="UP000002009"/>
    </source>
</evidence>
<dbReference type="KEGG" id="mis:MICPUN_58433"/>